<dbReference type="AlphaFoldDB" id="A0AAV7PTN8"/>
<evidence type="ECO:0000313" key="2">
    <source>
        <dbReference type="EMBL" id="KAJ1131400.1"/>
    </source>
</evidence>
<gene>
    <name evidence="2" type="ORF">NDU88_009737</name>
</gene>
<proteinExistence type="predicted"/>
<feature type="compositionally biased region" description="Basic and acidic residues" evidence="1">
    <location>
        <begin position="30"/>
        <end position="43"/>
    </location>
</feature>
<protein>
    <submittedName>
        <fullName evidence="2">Uncharacterized protein</fullName>
    </submittedName>
</protein>
<feature type="region of interest" description="Disordered" evidence="1">
    <location>
        <begin position="1"/>
        <end position="49"/>
    </location>
</feature>
<dbReference type="Proteomes" id="UP001066276">
    <property type="component" value="Chromosome 7"/>
</dbReference>
<sequence length="108" mass="11704">MPHTSGSPNIGANSIQETLGQSEATVGQRNGERVVPEEADSPRSRPSLKMADATRHNLGVAQPEAAKPPGKGFIEVSAVGDFPGCRAERQEEQRKTYRPLEERGQEHT</sequence>
<evidence type="ECO:0000256" key="1">
    <source>
        <dbReference type="SAM" id="MobiDB-lite"/>
    </source>
</evidence>
<evidence type="ECO:0000313" key="3">
    <source>
        <dbReference type="Proteomes" id="UP001066276"/>
    </source>
</evidence>
<reference evidence="2" key="1">
    <citation type="journal article" date="2022" name="bioRxiv">
        <title>Sequencing and chromosome-scale assembly of the giantPleurodeles waltlgenome.</title>
        <authorList>
            <person name="Brown T."/>
            <person name="Elewa A."/>
            <person name="Iarovenko S."/>
            <person name="Subramanian E."/>
            <person name="Araus A.J."/>
            <person name="Petzold A."/>
            <person name="Susuki M."/>
            <person name="Suzuki K.-i.T."/>
            <person name="Hayashi T."/>
            <person name="Toyoda A."/>
            <person name="Oliveira C."/>
            <person name="Osipova E."/>
            <person name="Leigh N.D."/>
            <person name="Simon A."/>
            <person name="Yun M.H."/>
        </authorList>
    </citation>
    <scope>NUCLEOTIDE SEQUENCE</scope>
    <source>
        <strain evidence="2">20211129_DDA</strain>
        <tissue evidence="2">Liver</tissue>
    </source>
</reference>
<dbReference type="EMBL" id="JANPWB010000011">
    <property type="protein sequence ID" value="KAJ1131400.1"/>
    <property type="molecule type" value="Genomic_DNA"/>
</dbReference>
<feature type="compositionally biased region" description="Polar residues" evidence="1">
    <location>
        <begin position="1"/>
        <end position="28"/>
    </location>
</feature>
<feature type="region of interest" description="Disordered" evidence="1">
    <location>
        <begin position="81"/>
        <end position="108"/>
    </location>
</feature>
<feature type="compositionally biased region" description="Basic and acidic residues" evidence="1">
    <location>
        <begin position="86"/>
        <end position="108"/>
    </location>
</feature>
<organism evidence="2 3">
    <name type="scientific">Pleurodeles waltl</name>
    <name type="common">Iberian ribbed newt</name>
    <dbReference type="NCBI Taxonomy" id="8319"/>
    <lineage>
        <taxon>Eukaryota</taxon>
        <taxon>Metazoa</taxon>
        <taxon>Chordata</taxon>
        <taxon>Craniata</taxon>
        <taxon>Vertebrata</taxon>
        <taxon>Euteleostomi</taxon>
        <taxon>Amphibia</taxon>
        <taxon>Batrachia</taxon>
        <taxon>Caudata</taxon>
        <taxon>Salamandroidea</taxon>
        <taxon>Salamandridae</taxon>
        <taxon>Pleurodelinae</taxon>
        <taxon>Pleurodeles</taxon>
    </lineage>
</organism>
<keyword evidence="3" id="KW-1185">Reference proteome</keyword>
<accession>A0AAV7PTN8</accession>
<name>A0AAV7PTN8_PLEWA</name>
<comment type="caution">
    <text evidence="2">The sequence shown here is derived from an EMBL/GenBank/DDBJ whole genome shotgun (WGS) entry which is preliminary data.</text>
</comment>